<evidence type="ECO:0000313" key="2">
    <source>
        <dbReference type="Proteomes" id="UP000003874"/>
    </source>
</evidence>
<keyword evidence="2" id="KW-1185">Reference proteome</keyword>
<reference evidence="1 2" key="1">
    <citation type="submission" date="2010-12" db="EMBL/GenBank/DDBJ databases">
        <authorList>
            <person name="Muzny D."/>
            <person name="Qin X."/>
            <person name="Deng J."/>
            <person name="Jiang H."/>
            <person name="Liu Y."/>
            <person name="Qu J."/>
            <person name="Song X.-Z."/>
            <person name="Zhang L."/>
            <person name="Thornton R."/>
            <person name="Coyle M."/>
            <person name="Francisco L."/>
            <person name="Jackson L."/>
            <person name="Javaid M."/>
            <person name="Korchina V."/>
            <person name="Kovar C."/>
            <person name="Mata R."/>
            <person name="Mathew T."/>
            <person name="Ngo R."/>
            <person name="Nguyen L."/>
            <person name="Nguyen N."/>
            <person name="Okwuonu G."/>
            <person name="Ongeri F."/>
            <person name="Pham C."/>
            <person name="Simmons D."/>
            <person name="Wilczek-Boney K."/>
            <person name="Hale W."/>
            <person name="Jakkamsetti A."/>
            <person name="Pham P."/>
            <person name="Ruth R."/>
            <person name="San Lucas F."/>
            <person name="Warren J."/>
            <person name="Zhang J."/>
            <person name="Zhao Z."/>
            <person name="Zhou C."/>
            <person name="Zhu D."/>
            <person name="Lee S."/>
            <person name="Bess C."/>
            <person name="Blankenburg K."/>
            <person name="Forbes L."/>
            <person name="Fu Q."/>
            <person name="Gubbala S."/>
            <person name="Hirani K."/>
            <person name="Jayaseelan J.C."/>
            <person name="Lara F."/>
            <person name="Munidasa M."/>
            <person name="Palculict T."/>
            <person name="Patil S."/>
            <person name="Pu L.-L."/>
            <person name="Saada N."/>
            <person name="Tang L."/>
            <person name="Weissenberger G."/>
            <person name="Zhu Y."/>
            <person name="Hemphill L."/>
            <person name="Shang Y."/>
            <person name="Youmans B."/>
            <person name="Ayvaz T."/>
            <person name="Ross M."/>
            <person name="Santibanez J."/>
            <person name="Aqrawi P."/>
            <person name="Gross S."/>
            <person name="Joshi V."/>
            <person name="Fowler G."/>
            <person name="Nazareth L."/>
            <person name="Reid J."/>
            <person name="Worley K."/>
            <person name="Petrosino J."/>
            <person name="Highlander S."/>
            <person name="Gibbs R."/>
        </authorList>
    </citation>
    <scope>NUCLEOTIDE SEQUENCE [LARGE SCALE GENOMIC DNA]</scope>
    <source>
        <strain evidence="1 2">DSM 15606</strain>
    </source>
</reference>
<comment type="caution">
    <text evidence="1">The sequence shown here is derived from an EMBL/GenBank/DDBJ whole genome shotgun (WGS) entry which is preliminary data.</text>
</comment>
<evidence type="ECO:0008006" key="3">
    <source>
        <dbReference type="Google" id="ProtNLM"/>
    </source>
</evidence>
<dbReference type="Proteomes" id="UP000003874">
    <property type="component" value="Unassembled WGS sequence"/>
</dbReference>
<sequence>MPIFRLFPLDFFLFIQKYTYFCERMYYKFYLIMLLFCLSLPLSAQTKTDGKRPESVAPEDRTVDMDDPTFVPMVRVGKVLQGRDSIQYVELNNVYVYPQPVFENAQQRIAYNRLVYNVKKVLPIAKEVNRIIIETYDYIQTLPNKKAKDAHLKYVEQSIKEEYTPRMKKLTYQQGKLLIKLVYRECGSSAYGALQAVLGPVRAGFWQAFAWTFGASLTKKYDPNGVDRLTERVVLMVEAGQL</sequence>
<evidence type="ECO:0000313" key="1">
    <source>
        <dbReference type="EMBL" id="EFV03876.1"/>
    </source>
</evidence>
<dbReference type="InterPro" id="IPR025636">
    <property type="entry name" value="DUF4294"/>
</dbReference>
<dbReference type="STRING" id="888832.HMPREF9420_2001"/>
<organism evidence="1 2">
    <name type="scientific">Segatella salivae DSM 15606</name>
    <dbReference type="NCBI Taxonomy" id="888832"/>
    <lineage>
        <taxon>Bacteria</taxon>
        <taxon>Pseudomonadati</taxon>
        <taxon>Bacteroidota</taxon>
        <taxon>Bacteroidia</taxon>
        <taxon>Bacteroidales</taxon>
        <taxon>Prevotellaceae</taxon>
        <taxon>Segatella</taxon>
    </lineage>
</organism>
<accession>E6MR83</accession>
<dbReference type="eggNOG" id="ENOG502Z7JA">
    <property type="taxonomic scope" value="Bacteria"/>
</dbReference>
<dbReference type="EMBL" id="AEQO01000162">
    <property type="protein sequence ID" value="EFV03876.1"/>
    <property type="molecule type" value="Genomic_DNA"/>
</dbReference>
<dbReference type="Pfam" id="PF14127">
    <property type="entry name" value="DUF4294"/>
    <property type="match status" value="1"/>
</dbReference>
<protein>
    <recommendedName>
        <fullName evidence="3">DUF4294 domain-containing protein</fullName>
    </recommendedName>
</protein>
<dbReference type="HOGENOM" id="CLU_089286_1_0_10"/>
<gene>
    <name evidence="1" type="ORF">HMPREF9420_2001</name>
</gene>
<proteinExistence type="predicted"/>
<name>E6MR83_9BACT</name>
<dbReference type="AlphaFoldDB" id="E6MR83"/>